<gene>
    <name evidence="2" type="ORF">C7474_0873</name>
</gene>
<organism evidence="2 3">
    <name type="scientific">Microbacterium telephonicum</name>
    <dbReference type="NCBI Taxonomy" id="1714841"/>
    <lineage>
        <taxon>Bacteria</taxon>
        <taxon>Bacillati</taxon>
        <taxon>Actinomycetota</taxon>
        <taxon>Actinomycetes</taxon>
        <taxon>Micrococcales</taxon>
        <taxon>Microbacteriaceae</taxon>
        <taxon>Microbacterium</taxon>
    </lineage>
</organism>
<comment type="caution">
    <text evidence="2">The sequence shown here is derived from an EMBL/GenBank/DDBJ whole genome shotgun (WGS) entry which is preliminary data.</text>
</comment>
<feature type="region of interest" description="Disordered" evidence="1">
    <location>
        <begin position="1"/>
        <end position="52"/>
    </location>
</feature>
<evidence type="ECO:0000313" key="2">
    <source>
        <dbReference type="EMBL" id="RLK52911.1"/>
    </source>
</evidence>
<keyword evidence="3" id="KW-1185">Reference proteome</keyword>
<evidence type="ECO:0000256" key="1">
    <source>
        <dbReference type="SAM" id="MobiDB-lite"/>
    </source>
</evidence>
<evidence type="ECO:0000313" key="3">
    <source>
        <dbReference type="Proteomes" id="UP000273158"/>
    </source>
</evidence>
<reference evidence="2 3" key="1">
    <citation type="journal article" date="2015" name="Stand. Genomic Sci.">
        <title>Genomic Encyclopedia of Bacterial and Archaeal Type Strains, Phase III: the genomes of soil and plant-associated and newly described type strains.</title>
        <authorList>
            <person name="Whitman W.B."/>
            <person name="Woyke T."/>
            <person name="Klenk H.P."/>
            <person name="Zhou Y."/>
            <person name="Lilburn T.G."/>
            <person name="Beck B.J."/>
            <person name="De Vos P."/>
            <person name="Vandamme P."/>
            <person name="Eisen J.A."/>
            <person name="Garrity G."/>
            <person name="Hugenholtz P."/>
            <person name="Kyrpides N.C."/>
        </authorList>
    </citation>
    <scope>NUCLEOTIDE SEQUENCE [LARGE SCALE GENOMIC DNA]</scope>
    <source>
        <strain evidence="2 3">S2T63</strain>
    </source>
</reference>
<feature type="compositionally biased region" description="Polar residues" evidence="1">
    <location>
        <begin position="9"/>
        <end position="19"/>
    </location>
</feature>
<dbReference type="AlphaFoldDB" id="A0A498CLW5"/>
<sequence>MEQTDAAPSAQTDPDTGLTSAEVAERVAAGEVGAYRGDTSGEPVFRPVHHVG</sequence>
<name>A0A498CLW5_9MICO</name>
<dbReference type="Proteomes" id="UP000273158">
    <property type="component" value="Unassembled WGS sequence"/>
</dbReference>
<dbReference type="EMBL" id="RCDB01000001">
    <property type="protein sequence ID" value="RLK52911.1"/>
    <property type="molecule type" value="Genomic_DNA"/>
</dbReference>
<protein>
    <submittedName>
        <fullName evidence="2">Uncharacterized protein</fullName>
    </submittedName>
</protein>
<proteinExistence type="predicted"/>
<dbReference type="RefSeq" id="WP_158597300.1">
    <property type="nucleotide sequence ID" value="NZ_RCDB01000001.1"/>
</dbReference>
<accession>A0A498CLW5</accession>